<dbReference type="Proteomes" id="UP000011922">
    <property type="component" value="Unassembled WGS sequence"/>
</dbReference>
<reference evidence="1 2" key="1">
    <citation type="journal article" date="2013" name="Genome Announc.">
        <title>Draft Genome Sequence for Desulfovibrio africanus Strain PCS.</title>
        <authorList>
            <person name="Brown S.D."/>
            <person name="Utturkar S.M."/>
            <person name="Arkin A.P."/>
            <person name="Deutschbauer A.M."/>
            <person name="Elias D.A."/>
            <person name="Hazen T.C."/>
            <person name="Chakraborty R."/>
        </authorList>
    </citation>
    <scope>NUCLEOTIDE SEQUENCE [LARGE SCALE GENOMIC DNA]</scope>
    <source>
        <strain evidence="1 2">PCS</strain>
    </source>
</reference>
<evidence type="ECO:0000313" key="1">
    <source>
        <dbReference type="EMBL" id="EMG37461.1"/>
    </source>
</evidence>
<evidence type="ECO:0000313" key="2">
    <source>
        <dbReference type="Proteomes" id="UP000011922"/>
    </source>
</evidence>
<dbReference type="OrthoDB" id="5470010at2"/>
<sequence>MKISRKVLQAESVPETPLRRPELDILEMPYEGLAAYWLSLKKLLDEKQDTNFLLEEAAYTNEPYVRHLLETAFSALDEERAVRLGKARQDILLEGYRRRFACMRTAVRAIIEAESPRLSLIRMLSHFPAPPIPEAKAAELAQSLLRGLAMPDADKAVLLEIDSRTKADRLMVKLMAYVTLGRKEGRDGCRGLLPYARAYLLLEGLSLAADGFDAPFVDAHMETLSRTLLDETRRKMDMSLELCRSIRAEFDYETLYLVARAYIP</sequence>
<dbReference type="RefSeq" id="WP_005986215.1">
    <property type="nucleotide sequence ID" value="NZ_AOSV01000018.1"/>
</dbReference>
<dbReference type="AlphaFoldDB" id="M5Q1C8"/>
<organism evidence="1 2">
    <name type="scientific">Desulfocurvibacter africanus PCS</name>
    <dbReference type="NCBI Taxonomy" id="1262666"/>
    <lineage>
        <taxon>Bacteria</taxon>
        <taxon>Pseudomonadati</taxon>
        <taxon>Thermodesulfobacteriota</taxon>
        <taxon>Desulfovibrionia</taxon>
        <taxon>Desulfovibrionales</taxon>
        <taxon>Desulfovibrionaceae</taxon>
        <taxon>Desulfocurvibacter</taxon>
    </lineage>
</organism>
<comment type="caution">
    <text evidence="1">The sequence shown here is derived from an EMBL/GenBank/DDBJ whole genome shotgun (WGS) entry which is preliminary data.</text>
</comment>
<dbReference type="PATRIC" id="fig|1262666.3.peg.1773"/>
<dbReference type="EMBL" id="AOSV01000018">
    <property type="protein sequence ID" value="EMG37461.1"/>
    <property type="molecule type" value="Genomic_DNA"/>
</dbReference>
<gene>
    <name evidence="1" type="ORF">PCS_01751</name>
</gene>
<proteinExistence type="predicted"/>
<accession>M5Q1C8</accession>
<protein>
    <submittedName>
        <fullName evidence="1">Uncharacterized protein</fullName>
    </submittedName>
</protein>
<name>M5Q1C8_DESAF</name>